<sequence>MTSPLSALLGPGSQPAEEDAVLEYMEMPNGMMSYHMPALPELEDTGAIAPALACLDAVLAALQSFTPGKDTVGVALTDLDAANRAFIDEVLGEGEVSIIGGERMQAQESVLAGVWRVRETTADGALLSDRIEIGCLPRRLAELAFAGAAPAVRPPDGVSAEGLLAAPSLLAEIHNVLVTGTPPHAINLSLLPHTEEDLLLLDSHLGRGPVHILSRGYGNCRISSTATRHVWWVRYYNSQDTLILNSLEVAEVPDVALASPEDLEDSAQRLAEILGVYR</sequence>
<reference evidence="4" key="1">
    <citation type="submission" date="2018-06" db="EMBL/GenBank/DDBJ databases">
        <title>Aestuariibacter litoralis strain KCTC 52945T.</title>
        <authorList>
            <person name="Li X."/>
            <person name="Salam N."/>
            <person name="Li J.-L."/>
            <person name="Chen Y.-M."/>
            <person name="Yang Z.-W."/>
            <person name="Zhang L.-Y."/>
            <person name="Han M.-X."/>
            <person name="Xiao M."/>
            <person name="Li W.-J."/>
        </authorList>
    </citation>
    <scope>NUCLEOTIDE SEQUENCE [LARGE SCALE GENOMIC DNA]</scope>
    <source>
        <strain evidence="4">KCTC 52945</strain>
    </source>
</reference>
<dbReference type="RefSeq" id="WP_111198693.1">
    <property type="nucleotide sequence ID" value="NZ_QKVK01000005.1"/>
</dbReference>
<proteinExistence type="inferred from homology"/>
<comment type="caution">
    <text evidence="3">The sequence shown here is derived from an EMBL/GenBank/DDBJ whole genome shotgun (WGS) entry which is preliminary data.</text>
</comment>
<dbReference type="EMBL" id="QKVK01000005">
    <property type="protein sequence ID" value="PZF76457.1"/>
    <property type="molecule type" value="Genomic_DNA"/>
</dbReference>
<dbReference type="Proteomes" id="UP000248795">
    <property type="component" value="Unassembled WGS sequence"/>
</dbReference>
<evidence type="ECO:0000313" key="4">
    <source>
        <dbReference type="Proteomes" id="UP000248795"/>
    </source>
</evidence>
<feature type="domain" description="HupH hydrogenase expression protein C-terminal" evidence="2">
    <location>
        <begin position="51"/>
        <end position="138"/>
    </location>
</feature>
<comment type="similarity">
    <text evidence="1">Belongs to the HupH/HyaF family.</text>
</comment>
<evidence type="ECO:0000313" key="3">
    <source>
        <dbReference type="EMBL" id="PZF76457.1"/>
    </source>
</evidence>
<dbReference type="InterPro" id="IPR006894">
    <property type="entry name" value="HupH_Hydgase_express_prot_C"/>
</dbReference>
<keyword evidence="4" id="KW-1185">Reference proteome</keyword>
<gene>
    <name evidence="3" type="ORF">DK847_11630</name>
</gene>
<dbReference type="AlphaFoldDB" id="A0A2W2BKM1"/>
<feature type="domain" description="HupH hydrogenase expression protein C-terminal" evidence="2">
    <location>
        <begin position="164"/>
        <end position="276"/>
    </location>
</feature>
<protein>
    <submittedName>
        <fullName evidence="3">Hydrogenase expression/formation protein</fullName>
    </submittedName>
</protein>
<dbReference type="InterPro" id="IPR038527">
    <property type="entry name" value="HupH_C_sf"/>
</dbReference>
<dbReference type="Pfam" id="PF04809">
    <property type="entry name" value="HupH_C"/>
    <property type="match status" value="2"/>
</dbReference>
<dbReference type="Gene3D" id="3.30.1370.140">
    <property type="entry name" value="HupH hydrogenase expression protein, C-terminal domain"/>
    <property type="match status" value="2"/>
</dbReference>
<accession>A0A2W2BKM1</accession>
<name>A0A2W2BKM1_9HYPH</name>
<evidence type="ECO:0000256" key="1">
    <source>
        <dbReference type="ARBA" id="ARBA00010832"/>
    </source>
</evidence>
<organism evidence="3 4">
    <name type="scientific">Aestuariivirga litoralis</name>
    <dbReference type="NCBI Taxonomy" id="2650924"/>
    <lineage>
        <taxon>Bacteria</taxon>
        <taxon>Pseudomonadati</taxon>
        <taxon>Pseudomonadota</taxon>
        <taxon>Alphaproteobacteria</taxon>
        <taxon>Hyphomicrobiales</taxon>
        <taxon>Aestuariivirgaceae</taxon>
        <taxon>Aestuariivirga</taxon>
    </lineage>
</organism>
<evidence type="ECO:0000259" key="2">
    <source>
        <dbReference type="Pfam" id="PF04809"/>
    </source>
</evidence>